<gene>
    <name evidence="1" type="ORF">LCGC14_2037650</name>
</gene>
<name>A0A0F9HPW6_9ZZZZ</name>
<evidence type="ECO:0000313" key="1">
    <source>
        <dbReference type="EMBL" id="KKL77167.1"/>
    </source>
</evidence>
<organism evidence="1">
    <name type="scientific">marine sediment metagenome</name>
    <dbReference type="NCBI Taxonomy" id="412755"/>
    <lineage>
        <taxon>unclassified sequences</taxon>
        <taxon>metagenomes</taxon>
        <taxon>ecological metagenomes</taxon>
    </lineage>
</organism>
<dbReference type="AlphaFoldDB" id="A0A0F9HPW6"/>
<reference evidence="1" key="1">
    <citation type="journal article" date="2015" name="Nature">
        <title>Complex archaea that bridge the gap between prokaryotes and eukaryotes.</title>
        <authorList>
            <person name="Spang A."/>
            <person name="Saw J.H."/>
            <person name="Jorgensen S.L."/>
            <person name="Zaremba-Niedzwiedzka K."/>
            <person name="Martijn J."/>
            <person name="Lind A.E."/>
            <person name="van Eijk R."/>
            <person name="Schleper C."/>
            <person name="Guy L."/>
            <person name="Ettema T.J."/>
        </authorList>
    </citation>
    <scope>NUCLEOTIDE SEQUENCE</scope>
</reference>
<comment type="caution">
    <text evidence="1">The sequence shown here is derived from an EMBL/GenBank/DDBJ whole genome shotgun (WGS) entry which is preliminary data.</text>
</comment>
<sequence length="30" mass="3049">MSLAVWAAGTERLEVVVSPPPLALAAQTIG</sequence>
<protein>
    <submittedName>
        <fullName evidence="1">Uncharacterized protein</fullName>
    </submittedName>
</protein>
<dbReference type="EMBL" id="LAZR01023831">
    <property type="protein sequence ID" value="KKL77167.1"/>
    <property type="molecule type" value="Genomic_DNA"/>
</dbReference>
<proteinExistence type="predicted"/>
<feature type="non-terminal residue" evidence="1">
    <location>
        <position position="30"/>
    </location>
</feature>
<accession>A0A0F9HPW6</accession>